<proteinExistence type="predicted"/>
<reference evidence="1 2" key="1">
    <citation type="journal article" date="2023" name="Science">
        <title>Complex scaffold remodeling in plant triterpene biosynthesis.</title>
        <authorList>
            <person name="De La Pena R."/>
            <person name="Hodgson H."/>
            <person name="Liu J.C."/>
            <person name="Stephenson M.J."/>
            <person name="Martin A.C."/>
            <person name="Owen C."/>
            <person name="Harkess A."/>
            <person name="Leebens-Mack J."/>
            <person name="Jimenez L.E."/>
            <person name="Osbourn A."/>
            <person name="Sattely E.S."/>
        </authorList>
    </citation>
    <scope>NUCLEOTIDE SEQUENCE [LARGE SCALE GENOMIC DNA]</scope>
    <source>
        <strain evidence="2">cv. JPN11</strain>
        <tissue evidence="1">Leaf</tissue>
    </source>
</reference>
<dbReference type="Proteomes" id="UP001164539">
    <property type="component" value="Chromosome 12"/>
</dbReference>
<gene>
    <name evidence="1" type="ORF">OWV82_022176</name>
</gene>
<comment type="caution">
    <text evidence="1">The sequence shown here is derived from an EMBL/GenBank/DDBJ whole genome shotgun (WGS) entry which is preliminary data.</text>
</comment>
<dbReference type="EMBL" id="CM051405">
    <property type="protein sequence ID" value="KAJ4705393.1"/>
    <property type="molecule type" value="Genomic_DNA"/>
</dbReference>
<sequence>MRDPVLWPPQIGSEVSMQSKISSFFKSSSSSAPESLDPHPDLRDENDELASGKKQEDFNGVSFNDNRSVINKDSTIDSPKQPISENLHSKPQLAACGRTLNKKRTYIQMYLDLGQSDFLLHACSICGFKYAPGDEVDEKLHKTFHKNYTHGIQFKGWQNERLVHMPCVEGGRIVLVSDEDSPAHRNKVQEVVKLMESELGEGWIFHKLCKVYLFISSQRVAGCLITEPIKAAFKLVSNSVNENTDGNIKKKSRSQAATLQFGGTVLQREVIKKATSNSCKVVDGKQSGAIVCENEAIPAACGIRAIWVSPSNRRKGIASQLLDAVRKSFCLGFVLEKTQVAFSPPTPAGEALASNYFGTASFLVYKTVEFGC</sequence>
<evidence type="ECO:0000313" key="1">
    <source>
        <dbReference type="EMBL" id="KAJ4705393.1"/>
    </source>
</evidence>
<protein>
    <submittedName>
        <fullName evidence="1">Protein CHROMOSOME TRANSMISSION FIDELITY 7</fullName>
    </submittedName>
</protein>
<organism evidence="1 2">
    <name type="scientific">Melia azedarach</name>
    <name type="common">Chinaberry tree</name>
    <dbReference type="NCBI Taxonomy" id="155640"/>
    <lineage>
        <taxon>Eukaryota</taxon>
        <taxon>Viridiplantae</taxon>
        <taxon>Streptophyta</taxon>
        <taxon>Embryophyta</taxon>
        <taxon>Tracheophyta</taxon>
        <taxon>Spermatophyta</taxon>
        <taxon>Magnoliopsida</taxon>
        <taxon>eudicotyledons</taxon>
        <taxon>Gunneridae</taxon>
        <taxon>Pentapetalae</taxon>
        <taxon>rosids</taxon>
        <taxon>malvids</taxon>
        <taxon>Sapindales</taxon>
        <taxon>Meliaceae</taxon>
        <taxon>Melia</taxon>
    </lineage>
</organism>
<accession>A0ACC1X224</accession>
<name>A0ACC1X224_MELAZ</name>
<evidence type="ECO:0000313" key="2">
    <source>
        <dbReference type="Proteomes" id="UP001164539"/>
    </source>
</evidence>
<keyword evidence="2" id="KW-1185">Reference proteome</keyword>